<dbReference type="EMBL" id="BOOR01000049">
    <property type="protein sequence ID" value="GII57262.1"/>
    <property type="molecule type" value="Genomic_DNA"/>
</dbReference>
<dbReference type="AlphaFoldDB" id="A0A8J3XW63"/>
<keyword evidence="1" id="KW-1133">Transmembrane helix</keyword>
<reference evidence="2" key="1">
    <citation type="submission" date="2021-01" db="EMBL/GenBank/DDBJ databases">
        <title>Whole genome shotgun sequence of Planotetraspora thailandica NBRC 104271.</title>
        <authorList>
            <person name="Komaki H."/>
            <person name="Tamura T."/>
        </authorList>
    </citation>
    <scope>NUCLEOTIDE SEQUENCE</scope>
    <source>
        <strain evidence="2">NBRC 104271</strain>
    </source>
</reference>
<evidence type="ECO:0000313" key="3">
    <source>
        <dbReference type="Proteomes" id="UP000605992"/>
    </source>
</evidence>
<evidence type="ECO:0000256" key="1">
    <source>
        <dbReference type="SAM" id="Phobius"/>
    </source>
</evidence>
<feature type="transmembrane region" description="Helical" evidence="1">
    <location>
        <begin position="12"/>
        <end position="32"/>
    </location>
</feature>
<feature type="transmembrane region" description="Helical" evidence="1">
    <location>
        <begin position="39"/>
        <end position="58"/>
    </location>
</feature>
<protein>
    <submittedName>
        <fullName evidence="2">Uncharacterized protein</fullName>
    </submittedName>
</protein>
<dbReference type="RefSeq" id="WP_203947397.1">
    <property type="nucleotide sequence ID" value="NZ_BOOR01000049.1"/>
</dbReference>
<comment type="caution">
    <text evidence="2">The sequence shown here is derived from an EMBL/GenBank/DDBJ whole genome shotgun (WGS) entry which is preliminary data.</text>
</comment>
<evidence type="ECO:0000313" key="2">
    <source>
        <dbReference type="EMBL" id="GII57262.1"/>
    </source>
</evidence>
<proteinExistence type="predicted"/>
<accession>A0A8J3XW63</accession>
<feature type="transmembrane region" description="Helical" evidence="1">
    <location>
        <begin position="78"/>
        <end position="102"/>
    </location>
</feature>
<keyword evidence="3" id="KW-1185">Reference proteome</keyword>
<keyword evidence="1" id="KW-0812">Transmembrane</keyword>
<dbReference type="Proteomes" id="UP000605992">
    <property type="component" value="Unassembled WGS sequence"/>
</dbReference>
<sequence length="109" mass="10916">MMSGLRDGWDPLAAIAALIALVMMGLYVGLILQQGDQAVAWFLGGLAAAALLAIYGAARAAPRRGLALAVAGTVLTVLGILGILSIGLPILGAGVLALVAAARSQQGRR</sequence>
<name>A0A8J3XW63_9ACTN</name>
<keyword evidence="1" id="KW-0472">Membrane</keyword>
<gene>
    <name evidence="2" type="ORF">Pth03_56510</name>
</gene>
<organism evidence="2 3">
    <name type="scientific">Planotetraspora thailandica</name>
    <dbReference type="NCBI Taxonomy" id="487172"/>
    <lineage>
        <taxon>Bacteria</taxon>
        <taxon>Bacillati</taxon>
        <taxon>Actinomycetota</taxon>
        <taxon>Actinomycetes</taxon>
        <taxon>Streptosporangiales</taxon>
        <taxon>Streptosporangiaceae</taxon>
        <taxon>Planotetraspora</taxon>
    </lineage>
</organism>